<feature type="compositionally biased region" description="Acidic residues" evidence="1">
    <location>
        <begin position="99"/>
        <end position="117"/>
    </location>
</feature>
<evidence type="ECO:0000313" key="4">
    <source>
        <dbReference type="Proteomes" id="UP000199006"/>
    </source>
</evidence>
<keyword evidence="4" id="KW-1185">Reference proteome</keyword>
<feature type="compositionally biased region" description="Basic and acidic residues" evidence="1">
    <location>
        <begin position="84"/>
        <end position="97"/>
    </location>
</feature>
<keyword evidence="2" id="KW-0472">Membrane</keyword>
<feature type="region of interest" description="Disordered" evidence="1">
    <location>
        <begin position="64"/>
        <end position="135"/>
    </location>
</feature>
<dbReference type="AlphaFoldDB" id="A0A1I4KJJ5"/>
<protein>
    <submittedName>
        <fullName evidence="3">Uncharacterized protein</fullName>
    </submittedName>
</protein>
<reference evidence="3 4" key="1">
    <citation type="submission" date="2016-10" db="EMBL/GenBank/DDBJ databases">
        <authorList>
            <person name="de Groot N.N."/>
        </authorList>
    </citation>
    <scope>NUCLEOTIDE SEQUENCE [LARGE SCALE GENOMIC DNA]</scope>
    <source>
        <strain evidence="3 4">ATCC 51327</strain>
    </source>
</reference>
<feature type="compositionally biased region" description="Polar residues" evidence="1">
    <location>
        <begin position="73"/>
        <end position="83"/>
    </location>
</feature>
<keyword evidence="2" id="KW-0812">Transmembrane</keyword>
<organism evidence="3 4">
    <name type="scientific">Halanaerobium salsuginis</name>
    <dbReference type="NCBI Taxonomy" id="29563"/>
    <lineage>
        <taxon>Bacteria</taxon>
        <taxon>Bacillati</taxon>
        <taxon>Bacillota</taxon>
        <taxon>Clostridia</taxon>
        <taxon>Halanaerobiales</taxon>
        <taxon>Halanaerobiaceae</taxon>
        <taxon>Halanaerobium</taxon>
    </lineage>
</organism>
<feature type="transmembrane region" description="Helical" evidence="2">
    <location>
        <begin position="6"/>
        <end position="22"/>
    </location>
</feature>
<dbReference type="Proteomes" id="UP000199006">
    <property type="component" value="Unassembled WGS sequence"/>
</dbReference>
<keyword evidence="2" id="KW-1133">Transmembrane helix</keyword>
<name>A0A1I4KJJ5_9FIRM</name>
<feature type="transmembrane region" description="Helical" evidence="2">
    <location>
        <begin position="34"/>
        <end position="55"/>
    </location>
</feature>
<evidence type="ECO:0000256" key="2">
    <source>
        <dbReference type="SAM" id="Phobius"/>
    </source>
</evidence>
<sequence>MVFNSLLIALISYVLTIIYNLLMQRNLESVFFQAIRLMGLIFLTALFLQLAIYLIRDFRDEDSASETAETKSKQSGNTASSDSSHQEEEPNEAKTVADYEAEMEADDQAEIENEFEAADSGSFSALNPEELDYQE</sequence>
<accession>A0A1I4KJJ5</accession>
<proteinExistence type="predicted"/>
<gene>
    <name evidence="3" type="ORF">SAMN02983006_02032</name>
</gene>
<dbReference type="EMBL" id="FOTI01000031">
    <property type="protein sequence ID" value="SFL78769.1"/>
    <property type="molecule type" value="Genomic_DNA"/>
</dbReference>
<evidence type="ECO:0000256" key="1">
    <source>
        <dbReference type="SAM" id="MobiDB-lite"/>
    </source>
</evidence>
<dbReference type="STRING" id="29563.SAMN02983006_02032"/>
<evidence type="ECO:0000313" key="3">
    <source>
        <dbReference type="EMBL" id="SFL78769.1"/>
    </source>
</evidence>